<geneLocation type="mitochondrion" evidence="2"/>
<reference evidence="2" key="1">
    <citation type="journal article" date="2015" name="Genome Biol. Evol.">
        <title>Organellar Genomes of White Spruce (Picea glauca): Assembly and Annotation.</title>
        <authorList>
            <person name="Jackman S.D."/>
            <person name="Warren R.L."/>
            <person name="Gibb E.A."/>
            <person name="Vandervalk B.P."/>
            <person name="Mohamadi H."/>
            <person name="Chu J."/>
            <person name="Raymond A."/>
            <person name="Pleasance S."/>
            <person name="Coope R."/>
            <person name="Wildung M.R."/>
            <person name="Ritland C.E."/>
            <person name="Bousquet J."/>
            <person name="Jones S.J."/>
            <person name="Bohlmann J."/>
            <person name="Birol I."/>
        </authorList>
    </citation>
    <scope>NUCLEOTIDE SEQUENCE [LARGE SCALE GENOMIC DNA]</scope>
    <source>
        <tissue evidence="2">Flushing bud</tissue>
    </source>
</reference>
<accession>A0A101LXX5</accession>
<keyword evidence="1" id="KW-0472">Membrane</keyword>
<keyword evidence="1" id="KW-0812">Transmembrane</keyword>
<proteinExistence type="predicted"/>
<dbReference type="EMBL" id="LKAM01000007">
    <property type="protein sequence ID" value="KUM47364.1"/>
    <property type="molecule type" value="Genomic_DNA"/>
</dbReference>
<sequence>MDHPSILGSTPFAFTFAGETDFKSTHFRITYVDGSFGVALSTLLALRLLGLDRWMGYPTS</sequence>
<protein>
    <submittedName>
        <fullName evidence="2">Uncharacterized protein</fullName>
    </submittedName>
</protein>
<gene>
    <name evidence="2" type="ORF">ABT39_MTgene5549</name>
</gene>
<evidence type="ECO:0000313" key="2">
    <source>
        <dbReference type="EMBL" id="KUM47364.1"/>
    </source>
</evidence>
<organism evidence="2">
    <name type="scientific">Picea glauca</name>
    <name type="common">White spruce</name>
    <name type="synonym">Pinus glauca</name>
    <dbReference type="NCBI Taxonomy" id="3330"/>
    <lineage>
        <taxon>Eukaryota</taxon>
        <taxon>Viridiplantae</taxon>
        <taxon>Streptophyta</taxon>
        <taxon>Embryophyta</taxon>
        <taxon>Tracheophyta</taxon>
        <taxon>Spermatophyta</taxon>
        <taxon>Pinopsida</taxon>
        <taxon>Pinidae</taxon>
        <taxon>Conifers I</taxon>
        <taxon>Pinales</taxon>
        <taxon>Pinaceae</taxon>
        <taxon>Picea</taxon>
    </lineage>
</organism>
<evidence type="ECO:0000256" key="1">
    <source>
        <dbReference type="SAM" id="Phobius"/>
    </source>
</evidence>
<name>A0A101LXX5_PICGL</name>
<feature type="transmembrane region" description="Helical" evidence="1">
    <location>
        <begin position="29"/>
        <end position="50"/>
    </location>
</feature>
<comment type="caution">
    <text evidence="2">The sequence shown here is derived from an EMBL/GenBank/DDBJ whole genome shotgun (WGS) entry which is preliminary data.</text>
</comment>
<keyword evidence="2" id="KW-0496">Mitochondrion</keyword>
<dbReference type="AlphaFoldDB" id="A0A101LXX5"/>
<keyword evidence="1" id="KW-1133">Transmembrane helix</keyword>